<dbReference type="Proteomes" id="UP000284417">
    <property type="component" value="Unassembled WGS sequence"/>
</dbReference>
<evidence type="ECO:0000313" key="7">
    <source>
        <dbReference type="Proteomes" id="UP000284417"/>
    </source>
</evidence>
<dbReference type="PANTHER" id="PTHR34825">
    <property type="entry name" value="CONSERVED PROTEIN, WITH A WEAK D-GALACTARATE DEHYDRATASE/ALTRONATE HYDROLASE DOMAIN"/>
    <property type="match status" value="1"/>
</dbReference>
<evidence type="ECO:0000313" key="3">
    <source>
        <dbReference type="EMBL" id="RGV14429.1"/>
    </source>
</evidence>
<sequence>MMSKLYPIGIQNFESLRNDGYLYVDKTRLIYQLVKTGRYYFLSRPRRFGKSLLISTLEAYYQGKKELFEGLAIEQLEKDWIKHPILHLDLNIEKYDTPESLDQILNDNLEHWESLYGTRPSEVSFSLRFAGIIQRAYEQTGQRVVILVDEYDKPMLQAIGNEELQKYYRNTLKPFYGALKSKDGCIKLGFLTGVTKFGKVSVFSDLNNLIDISMDEQYVELCGITEKEIHDNMEEDLHILADKQKMTYEEVCSELKECYDGYHFVENSIGIYNPFSLLNTFYKMKFGSYWFETGTPTYLVELLKKSNYNLQRITHEETDADVLNSIDSTSRNPIPVIYQSGYLTIKGFDNRFGIYRLGFPNREVEEGFVKYLLPFYTNIDVIESPFQIRQFVDEVEQGDYDAFFRRLQSFFADTPYELVRDLELHYQNVLFIVFKLIGFYVKAEYHTSQGRIDLVLQTDHFIYVMEFKLEGTAEEALQQINDKHYAQAFAADKRQIFKIGINFSNETRNIEKWIVEDLQ</sequence>
<dbReference type="AlphaFoldDB" id="A0A3E4NNM8"/>
<evidence type="ECO:0000259" key="1">
    <source>
        <dbReference type="Pfam" id="PF09820"/>
    </source>
</evidence>
<dbReference type="InterPro" id="IPR012547">
    <property type="entry name" value="PDDEXK_9"/>
</dbReference>
<dbReference type="Pfam" id="PF09820">
    <property type="entry name" value="AAA-ATPase_like"/>
    <property type="match status" value="1"/>
</dbReference>
<evidence type="ECO:0000313" key="5">
    <source>
        <dbReference type="Proteomes" id="UP000261210"/>
    </source>
</evidence>
<reference evidence="5 6" key="1">
    <citation type="submission" date="2018-08" db="EMBL/GenBank/DDBJ databases">
        <title>A genome reference for cultivated species of the human gut microbiota.</title>
        <authorList>
            <person name="Zou Y."/>
            <person name="Xue W."/>
            <person name="Luo G."/>
        </authorList>
    </citation>
    <scope>NUCLEOTIDE SEQUENCE [LARGE SCALE GENOMIC DNA]</scope>
    <source>
        <strain evidence="3 6">AF14-7</strain>
        <strain evidence="4 7">AF39-6AC</strain>
        <strain evidence="2 5">TF10-34</strain>
    </source>
</reference>
<dbReference type="EMBL" id="QROC01000060">
    <property type="protein sequence ID" value="RHK89173.1"/>
    <property type="molecule type" value="Genomic_DNA"/>
</dbReference>
<dbReference type="PANTHER" id="PTHR34825:SF1">
    <property type="entry name" value="AAA-ATPASE-LIKE DOMAIN-CONTAINING PROTEIN"/>
    <property type="match status" value="1"/>
</dbReference>
<evidence type="ECO:0000313" key="2">
    <source>
        <dbReference type="EMBL" id="RGK66792.1"/>
    </source>
</evidence>
<evidence type="ECO:0000313" key="6">
    <source>
        <dbReference type="Proteomes" id="UP000283369"/>
    </source>
</evidence>
<organism evidence="2 5">
    <name type="scientific">Bacteroides xylanisolvens</name>
    <dbReference type="NCBI Taxonomy" id="371601"/>
    <lineage>
        <taxon>Bacteria</taxon>
        <taxon>Pseudomonadati</taxon>
        <taxon>Bacteroidota</taxon>
        <taxon>Bacteroidia</taxon>
        <taxon>Bacteroidales</taxon>
        <taxon>Bacteroidaceae</taxon>
        <taxon>Bacteroides</taxon>
    </lineage>
</organism>
<gene>
    <name evidence="4" type="ORF">DW042_23705</name>
    <name evidence="3" type="ORF">DWW25_11980</name>
    <name evidence="2" type="ORF">DXD03_02660</name>
</gene>
<feature type="domain" description="AAA-ATPase-like" evidence="1">
    <location>
        <begin position="7"/>
        <end position="203"/>
    </location>
</feature>
<protein>
    <submittedName>
        <fullName evidence="2">AAA family ATPase</fullName>
    </submittedName>
</protein>
<name>A0A3E4NNM8_9BACE</name>
<comment type="caution">
    <text evidence="2">The sequence shown here is derived from an EMBL/GenBank/DDBJ whole genome shotgun (WGS) entry which is preliminary data.</text>
</comment>
<dbReference type="Proteomes" id="UP000283369">
    <property type="component" value="Unassembled WGS sequence"/>
</dbReference>
<dbReference type="Pfam" id="PF08011">
    <property type="entry name" value="PDDEXK_9"/>
    <property type="match status" value="1"/>
</dbReference>
<dbReference type="InterPro" id="IPR018631">
    <property type="entry name" value="AAA-ATPase-like_dom"/>
</dbReference>
<dbReference type="Proteomes" id="UP000261210">
    <property type="component" value="Unassembled WGS sequence"/>
</dbReference>
<evidence type="ECO:0000313" key="4">
    <source>
        <dbReference type="EMBL" id="RHK89173.1"/>
    </source>
</evidence>
<dbReference type="EMBL" id="QRYV01000025">
    <property type="protein sequence ID" value="RGV14429.1"/>
    <property type="molecule type" value="Genomic_DNA"/>
</dbReference>
<dbReference type="EMBL" id="QSQU01000003">
    <property type="protein sequence ID" value="RGK66792.1"/>
    <property type="molecule type" value="Genomic_DNA"/>
</dbReference>
<accession>A0A3E4NNM8</accession>
<proteinExistence type="predicted"/>